<comment type="caution">
    <text evidence="1">The sequence shown here is derived from an EMBL/GenBank/DDBJ whole genome shotgun (WGS) entry which is preliminary data.</text>
</comment>
<sequence>MTIDRLVVREAFVNENVLFATLFDLEDVTTSVRDEANKLLFATLELIFDPHHPRRTGWKLQQRPTRMTGTHELLRIRFLANVDPHVDIGNFNAALASAKRKSALDNEEIKGMFIDALDKIFYAAVVNRLMLTDQRAAVDLNTIQLWTRQCYASNVKAGGVNGFSAAKLTEDTEEKSAIADLTSIILDLKRQ</sequence>
<accession>A0AAE0GUL9</accession>
<evidence type="ECO:0000313" key="2">
    <source>
        <dbReference type="Proteomes" id="UP001190700"/>
    </source>
</evidence>
<dbReference type="EMBL" id="LGRX02002289">
    <property type="protein sequence ID" value="KAK3284411.1"/>
    <property type="molecule type" value="Genomic_DNA"/>
</dbReference>
<evidence type="ECO:0000313" key="1">
    <source>
        <dbReference type="EMBL" id="KAK3284411.1"/>
    </source>
</evidence>
<dbReference type="AlphaFoldDB" id="A0AAE0GUL9"/>
<keyword evidence="2" id="KW-1185">Reference proteome</keyword>
<gene>
    <name evidence="1" type="ORF">CYMTET_7937</name>
</gene>
<dbReference type="Proteomes" id="UP001190700">
    <property type="component" value="Unassembled WGS sequence"/>
</dbReference>
<organism evidence="1 2">
    <name type="scientific">Cymbomonas tetramitiformis</name>
    <dbReference type="NCBI Taxonomy" id="36881"/>
    <lineage>
        <taxon>Eukaryota</taxon>
        <taxon>Viridiplantae</taxon>
        <taxon>Chlorophyta</taxon>
        <taxon>Pyramimonadophyceae</taxon>
        <taxon>Pyramimonadales</taxon>
        <taxon>Pyramimonadaceae</taxon>
        <taxon>Cymbomonas</taxon>
    </lineage>
</organism>
<protein>
    <submittedName>
        <fullName evidence="1">Uncharacterized protein</fullName>
    </submittedName>
</protein>
<reference evidence="1 2" key="1">
    <citation type="journal article" date="2015" name="Genome Biol. Evol.">
        <title>Comparative Genomics of a Bacterivorous Green Alga Reveals Evolutionary Causalities and Consequences of Phago-Mixotrophic Mode of Nutrition.</title>
        <authorList>
            <person name="Burns J.A."/>
            <person name="Paasch A."/>
            <person name="Narechania A."/>
            <person name="Kim E."/>
        </authorList>
    </citation>
    <scope>NUCLEOTIDE SEQUENCE [LARGE SCALE GENOMIC DNA]</scope>
    <source>
        <strain evidence="1 2">PLY_AMNH</strain>
    </source>
</reference>
<proteinExistence type="predicted"/>
<name>A0AAE0GUL9_9CHLO</name>